<dbReference type="RefSeq" id="WP_172109450.1">
    <property type="nucleotide sequence ID" value="NZ_JABFDN010000001.1"/>
</dbReference>
<evidence type="ECO:0008006" key="4">
    <source>
        <dbReference type="Google" id="ProtNLM"/>
    </source>
</evidence>
<reference evidence="2" key="1">
    <citation type="submission" date="2020-05" db="EMBL/GenBank/DDBJ databases">
        <title>Nod-independent and nitrogen-fixing Bradyrhizobium aeschynomene sp. nov. isolated from nodules of Aeschynomene indica.</title>
        <authorList>
            <person name="Zhang Z."/>
        </authorList>
    </citation>
    <scope>NUCLEOTIDE SEQUENCE</scope>
    <source>
        <strain evidence="2">83012</strain>
    </source>
</reference>
<name>A0ABX2C810_9BRAD</name>
<protein>
    <recommendedName>
        <fullName evidence="4">Terminase small subunit</fullName>
    </recommendedName>
</protein>
<comment type="caution">
    <text evidence="2">The sequence shown here is derived from an EMBL/GenBank/DDBJ whole genome shotgun (WGS) entry which is preliminary data.</text>
</comment>
<dbReference type="EMBL" id="JABFDN010000001">
    <property type="protein sequence ID" value="NPU64398.1"/>
    <property type="molecule type" value="Genomic_DNA"/>
</dbReference>
<sequence length="120" mass="13303">MQSTGTGEHDRHGDNSGDCAGCFRPEEWDEIKRICPDLHDTYEEWQASAQEMIDTIGSQPNERVVKVILTAAELRKWQRATGRKVDGKVRSQLAAKRAGKADIEHSEPDLAPRSDAGDDG</sequence>
<proteinExistence type="predicted"/>
<feature type="region of interest" description="Disordered" evidence="1">
    <location>
        <begin position="1"/>
        <end position="22"/>
    </location>
</feature>
<keyword evidence="3" id="KW-1185">Reference proteome</keyword>
<evidence type="ECO:0000313" key="2">
    <source>
        <dbReference type="EMBL" id="NPU64398.1"/>
    </source>
</evidence>
<feature type="compositionally biased region" description="Basic and acidic residues" evidence="1">
    <location>
        <begin position="99"/>
        <end position="120"/>
    </location>
</feature>
<feature type="region of interest" description="Disordered" evidence="1">
    <location>
        <begin position="96"/>
        <end position="120"/>
    </location>
</feature>
<organism evidence="2 3">
    <name type="scientific">Bradyrhizobium aeschynomenes</name>
    <dbReference type="NCBI Taxonomy" id="2734909"/>
    <lineage>
        <taxon>Bacteria</taxon>
        <taxon>Pseudomonadati</taxon>
        <taxon>Pseudomonadota</taxon>
        <taxon>Alphaproteobacteria</taxon>
        <taxon>Hyphomicrobiales</taxon>
        <taxon>Nitrobacteraceae</taxon>
        <taxon>Bradyrhizobium</taxon>
    </lineage>
</organism>
<accession>A0ABX2C810</accession>
<evidence type="ECO:0000256" key="1">
    <source>
        <dbReference type="SAM" id="MobiDB-lite"/>
    </source>
</evidence>
<dbReference type="Proteomes" id="UP000886476">
    <property type="component" value="Unassembled WGS sequence"/>
</dbReference>
<gene>
    <name evidence="2" type="ORF">HL667_05255</name>
</gene>
<evidence type="ECO:0000313" key="3">
    <source>
        <dbReference type="Proteomes" id="UP000886476"/>
    </source>
</evidence>